<dbReference type="EMBL" id="LN854557">
    <property type="protein sequence ID" value="CRL44398.1"/>
    <property type="molecule type" value="Genomic_DNA"/>
</dbReference>
<dbReference type="PANTHER" id="PTHR36305">
    <property type="entry name" value="PHOSPHATIDYLGLYCEROPHOSPHATASE A"/>
    <property type="match status" value="1"/>
</dbReference>
<keyword evidence="1" id="KW-0460">Magnesium</keyword>
<evidence type="ECO:0000256" key="2">
    <source>
        <dbReference type="SAM" id="Phobius"/>
    </source>
</evidence>
<comment type="catalytic activity">
    <reaction evidence="1">
        <text>a 1,2-diacyl-sn-glycero-3-phospho-(1'-sn-glycero-3'-phosphate) + H2O = a 1,2-diacyl-sn-glycero-3-phospho-(1'-sn-glycerol) + phosphate</text>
        <dbReference type="Rhea" id="RHEA:33751"/>
        <dbReference type="ChEBI" id="CHEBI:15377"/>
        <dbReference type="ChEBI" id="CHEBI:43474"/>
        <dbReference type="ChEBI" id="CHEBI:60110"/>
        <dbReference type="ChEBI" id="CHEBI:64716"/>
        <dbReference type="EC" id="3.1.3.27"/>
    </reaction>
</comment>
<keyword evidence="1" id="KW-0378">Hydrolase</keyword>
<dbReference type="InterPro" id="IPR026037">
    <property type="entry name" value="PgpA"/>
</dbReference>
<dbReference type="InterPro" id="IPR036681">
    <property type="entry name" value="PgpA-like_sf"/>
</dbReference>
<dbReference type="RefSeq" id="WP_011410408.1">
    <property type="nucleotide sequence ID" value="NC_007712.1"/>
</dbReference>
<dbReference type="eggNOG" id="COG1267">
    <property type="taxonomic scope" value="Bacteria"/>
</dbReference>
<dbReference type="InterPro" id="IPR007686">
    <property type="entry name" value="YutG/PgpA"/>
</dbReference>
<evidence type="ECO:0000313" key="4">
    <source>
        <dbReference type="EMBL" id="BAE73930.1"/>
    </source>
</evidence>
<dbReference type="PIRSF" id="PIRSF006162">
    <property type="entry name" value="PgpA"/>
    <property type="match status" value="1"/>
</dbReference>
<feature type="transmembrane region" description="Helical" evidence="2">
    <location>
        <begin position="20"/>
        <end position="46"/>
    </location>
</feature>
<sequence length="166" mass="19119">MTMDMLVAKRRVKLSNPWHLLATGFGSGMFPWMPGTIGSLAAIPIWCLLVVLPWQLYSLAVMFSLCMGVYFCHQTAWDMGVHDHGCIVWDEFVGMWITLMALPVNDWRWVLAGFLLFRLLDIWKPWPIRWFDRKVHGGMGIIIDDVVAGIIAAGVFYWIGHHWPLF</sequence>
<comment type="pathway">
    <text evidence="1">Phospholipid metabolism; phosphatidylglycerol biosynthesis; phosphatidylglycerol from CDP-diacylglycerol: step 2/2.</text>
</comment>
<keyword evidence="1" id="KW-0479">Metal-binding</keyword>
<evidence type="ECO:0000313" key="5">
    <source>
        <dbReference type="EMBL" id="CRL44398.1"/>
    </source>
</evidence>
<evidence type="ECO:0000313" key="6">
    <source>
        <dbReference type="Proteomes" id="UP000001932"/>
    </source>
</evidence>
<evidence type="ECO:0000259" key="3">
    <source>
        <dbReference type="Pfam" id="PF04608"/>
    </source>
</evidence>
<keyword evidence="1 2" id="KW-0812">Transmembrane</keyword>
<keyword evidence="6" id="KW-1185">Reference proteome</keyword>
<keyword evidence="1" id="KW-1003">Cell membrane</keyword>
<keyword evidence="1" id="KW-0997">Cell inner membrane</keyword>
<dbReference type="GO" id="GO:0009395">
    <property type="term" value="P:phospholipid catabolic process"/>
    <property type="evidence" value="ECO:0007669"/>
    <property type="project" value="UniProtKB-KW"/>
</dbReference>
<comment type="function">
    <text evidence="1">Lipid phosphatase which dephosphorylates phosphatidylglycerophosphate (PGP) to phosphatidylglycerol (PG).</text>
</comment>
<feature type="domain" description="YutG/PgpA" evidence="3">
    <location>
        <begin position="21"/>
        <end position="157"/>
    </location>
</feature>
<dbReference type="CDD" id="cd06971">
    <property type="entry name" value="PgpA"/>
    <property type="match status" value="1"/>
</dbReference>
<feature type="transmembrane region" description="Helical" evidence="2">
    <location>
        <begin position="135"/>
        <end position="159"/>
    </location>
</feature>
<dbReference type="HOGENOM" id="CLU_103734_0_1_6"/>
<protein>
    <recommendedName>
        <fullName evidence="1">Phosphatidylglycerophosphatase A</fullName>
        <ecNumber evidence="1">3.1.3.27</ecNumber>
    </recommendedName>
    <alternativeName>
        <fullName evidence="1">Phosphatidylglycerolphosphate phosphatase A</fullName>
    </alternativeName>
</protein>
<dbReference type="STRING" id="343509.SG0655"/>
<keyword evidence="1" id="KW-0595">Phospholipid degradation</keyword>
<dbReference type="PANTHER" id="PTHR36305:SF1">
    <property type="entry name" value="PHOSPHATIDYLGLYCEROPHOSPHATASE A"/>
    <property type="match status" value="1"/>
</dbReference>
<keyword evidence="1 2" id="KW-0472">Membrane</keyword>
<keyword evidence="2" id="KW-1133">Transmembrane helix</keyword>
<reference evidence="4 6" key="1">
    <citation type="journal article" date="2006" name="Genome Res.">
        <title>Massive genome erosion and functional adaptations provide insights into the symbiotic lifestyle of Sodalis glossinidius in the tsetse host.</title>
        <authorList>
            <person name="Toh H."/>
            <person name="Weiss B.L."/>
            <person name="Perkin S.A.H."/>
            <person name="Yamashita A."/>
            <person name="Oshima K."/>
            <person name="Hattori M."/>
            <person name="Aksoy S."/>
        </authorList>
    </citation>
    <scope>NUCLEOTIDE SEQUENCE [LARGE SCALE GENOMIC DNA]</scope>
    <source>
        <strain evidence="6">morsitans</strain>
        <strain evidence="4">Morsitans</strain>
    </source>
</reference>
<dbReference type="EC" id="3.1.3.27" evidence="1"/>
<dbReference type="UniPathway" id="UPA00084">
    <property type="reaction ID" value="UER00504"/>
</dbReference>
<dbReference type="EMBL" id="AP008232">
    <property type="protein sequence ID" value="BAE73930.1"/>
    <property type="molecule type" value="Genomic_DNA"/>
</dbReference>
<keyword evidence="1" id="KW-0443">Lipid metabolism</keyword>
<name>Q2NV95_SODGM</name>
<organism evidence="4 6">
    <name type="scientific">Sodalis glossinidius (strain morsitans)</name>
    <dbReference type="NCBI Taxonomy" id="343509"/>
    <lineage>
        <taxon>Bacteria</taxon>
        <taxon>Pseudomonadati</taxon>
        <taxon>Pseudomonadota</taxon>
        <taxon>Gammaproteobacteria</taxon>
        <taxon>Enterobacterales</taxon>
        <taxon>Bruguierivoracaceae</taxon>
        <taxon>Sodalis</taxon>
    </lineage>
</organism>
<accession>Q2NV95</accession>
<comment type="cofactor">
    <cofactor evidence="1">
        <name>Mg(2+)</name>
        <dbReference type="ChEBI" id="CHEBI:18420"/>
    </cofactor>
</comment>
<dbReference type="GO" id="GO:0046872">
    <property type="term" value="F:metal ion binding"/>
    <property type="evidence" value="ECO:0007669"/>
    <property type="project" value="UniProtKB-KW"/>
</dbReference>
<dbReference type="Proteomes" id="UP000001932">
    <property type="component" value="Chromosome"/>
</dbReference>
<dbReference type="GO" id="GO:0008962">
    <property type="term" value="F:phosphatidylglycerophosphatase activity"/>
    <property type="evidence" value="ECO:0007669"/>
    <property type="project" value="UniProtKB-EC"/>
</dbReference>
<dbReference type="GO" id="GO:0006655">
    <property type="term" value="P:phosphatidylglycerol biosynthetic process"/>
    <property type="evidence" value="ECO:0007669"/>
    <property type="project" value="UniProtKB-UniPathway"/>
</dbReference>
<dbReference type="AlphaFoldDB" id="Q2NV95"/>
<proteinExistence type="predicted"/>
<dbReference type="NCBIfam" id="NF008288">
    <property type="entry name" value="PRK11068.1"/>
    <property type="match status" value="1"/>
</dbReference>
<comment type="subcellular location">
    <subcellularLocation>
        <location evidence="1">Cell inner membrane</location>
        <topology evidence="1">Multi-pass membrane protein</topology>
    </subcellularLocation>
</comment>
<reference evidence="5 7" key="2">
    <citation type="submission" date="2015-05" db="EMBL/GenBank/DDBJ databases">
        <authorList>
            <person name="Goodhead I."/>
        </authorList>
    </citation>
    <scope>NUCLEOTIDE SEQUENCE [LARGE SCALE GENOMIC DNA]</scope>
    <source>
        <strain evidence="5">B4</strain>
        <strain evidence="7">morsitans</strain>
    </source>
</reference>
<evidence type="ECO:0000256" key="1">
    <source>
        <dbReference type="PIRNR" id="PIRNR006162"/>
    </source>
</evidence>
<dbReference type="Proteomes" id="UP000245838">
    <property type="component" value="Chromosome sggmmb4_Chromosome"/>
</dbReference>
<dbReference type="SUPFAM" id="SSF101307">
    <property type="entry name" value="YutG-like"/>
    <property type="match status" value="1"/>
</dbReference>
<dbReference type="GO" id="GO:0005886">
    <property type="term" value="C:plasma membrane"/>
    <property type="evidence" value="ECO:0007669"/>
    <property type="project" value="UniProtKB-SubCell"/>
</dbReference>
<dbReference type="KEGG" id="sgl:SG0655"/>
<evidence type="ECO:0000313" key="7">
    <source>
        <dbReference type="Proteomes" id="UP000245838"/>
    </source>
</evidence>
<keyword evidence="1" id="KW-0442">Lipid degradation</keyword>
<dbReference type="Pfam" id="PF04608">
    <property type="entry name" value="PgpA"/>
    <property type="match status" value="1"/>
</dbReference>
<keyword evidence="1" id="KW-1208">Phospholipid metabolism</keyword>
<gene>
    <name evidence="5" type="primary">pgpA</name>
    <name evidence="4" type="ordered locus">SG0655</name>
    <name evidence="5" type="ORF">SGGMMB4_01502</name>
</gene>
<feature type="transmembrane region" description="Helical" evidence="2">
    <location>
        <begin position="52"/>
        <end position="72"/>
    </location>
</feature>